<sequence>MMPSGELSVLEDTCQDLFSTVQLIDQRFLYIRERLVMPSREEIFVEYLWGQGVFQEQDIVGKNCLTIGEIYSDGAAYAMKLKDRLMHAGAAQCDHVVLFNPGISDSYCDLTDVKEAVGSLTYDLIIVLSGMETTRDIREGVRQLQEICHVGGKILVTARTPHDVSSRVSLNAYEDIWRYEADSLTGLFDRCAVEMSAVDEAYGIVCALLTRVEQAAASKSFLFHTREGKRIEVGDNVPQGYFNPSSVLDAIGIKYRTDKCSMMHNYLDKYAFFLEKFRTQPIRLLELGVFNGSSVRMWQEYFPRAEIFGVDIEASCRQYEDERIHIIQADLSDAAQVSMLREIHPRIIVDDASHIVSHQLLALFTLFDVLPRGGVYILEDLETSLNPELFEDMYRDCPLDAYEVCARIARIAARKVPDDDSIYADSINRIGMETELVSITKGSVILIKR</sequence>
<dbReference type="Gene3D" id="3.40.50.150">
    <property type="entry name" value="Vaccinia Virus protein VP39"/>
    <property type="match status" value="1"/>
</dbReference>
<evidence type="ECO:0008006" key="3">
    <source>
        <dbReference type="Google" id="ProtNLM"/>
    </source>
</evidence>
<evidence type="ECO:0000313" key="2">
    <source>
        <dbReference type="Proteomes" id="UP000005309"/>
    </source>
</evidence>
<gene>
    <name evidence="1" type="ORF">HMPREF0908_2082</name>
</gene>
<dbReference type="EMBL" id="ACLA01000033">
    <property type="protein sequence ID" value="EEQ47780.1"/>
    <property type="molecule type" value="Genomic_DNA"/>
</dbReference>
<dbReference type="SUPFAM" id="SSF53335">
    <property type="entry name" value="S-adenosyl-L-methionine-dependent methyltransferases"/>
    <property type="match status" value="1"/>
</dbReference>
<keyword evidence="2" id="KW-1185">Reference proteome</keyword>
<dbReference type="STRING" id="638302.HMPREF0908_2082"/>
<evidence type="ECO:0000313" key="1">
    <source>
        <dbReference type="EMBL" id="EEQ47780.1"/>
    </source>
</evidence>
<organism evidence="1 2">
    <name type="scientific">Selenomonas flueggei ATCC 43531</name>
    <dbReference type="NCBI Taxonomy" id="638302"/>
    <lineage>
        <taxon>Bacteria</taxon>
        <taxon>Bacillati</taxon>
        <taxon>Bacillota</taxon>
        <taxon>Negativicutes</taxon>
        <taxon>Selenomonadales</taxon>
        <taxon>Selenomonadaceae</taxon>
        <taxon>Selenomonas</taxon>
    </lineage>
</organism>
<name>C4V5T2_9FIRM</name>
<dbReference type="InterPro" id="IPR029063">
    <property type="entry name" value="SAM-dependent_MTases_sf"/>
</dbReference>
<reference evidence="1 2" key="1">
    <citation type="submission" date="2009-04" db="EMBL/GenBank/DDBJ databases">
        <authorList>
            <person name="Qin X."/>
            <person name="Bachman B."/>
            <person name="Battles P."/>
            <person name="Bell A."/>
            <person name="Bess C."/>
            <person name="Bickham C."/>
            <person name="Chaboub L."/>
            <person name="Chen D."/>
            <person name="Coyle M."/>
            <person name="Deiros D.R."/>
            <person name="Dinh H."/>
            <person name="Forbes L."/>
            <person name="Fowler G."/>
            <person name="Francisco L."/>
            <person name="Fu Q."/>
            <person name="Gubbala S."/>
            <person name="Hale W."/>
            <person name="Han Y."/>
            <person name="Hemphill L."/>
            <person name="Highlander S.K."/>
            <person name="Hirani K."/>
            <person name="Hogues M."/>
            <person name="Jackson L."/>
            <person name="Jakkamsetti A."/>
            <person name="Javaid M."/>
            <person name="Jiang H."/>
            <person name="Korchina V."/>
            <person name="Kovar C."/>
            <person name="Lara F."/>
            <person name="Lee S."/>
            <person name="Mata R."/>
            <person name="Mathew T."/>
            <person name="Moen C."/>
            <person name="Morales K."/>
            <person name="Munidasa M."/>
            <person name="Nazareth L."/>
            <person name="Ngo R."/>
            <person name="Nguyen L."/>
            <person name="Okwuonu G."/>
            <person name="Ongeri F."/>
            <person name="Patil S."/>
            <person name="Petrosino J."/>
            <person name="Pham C."/>
            <person name="Pham P."/>
            <person name="Pu L.-L."/>
            <person name="Puazo M."/>
            <person name="Raj R."/>
            <person name="Reid J."/>
            <person name="Rouhana J."/>
            <person name="Saada N."/>
            <person name="Shang Y."/>
            <person name="Simmons D."/>
            <person name="Thornton R."/>
            <person name="Warren J."/>
            <person name="Weissenberger G."/>
            <person name="Zhang J."/>
            <person name="Zhang L."/>
            <person name="Zhou C."/>
            <person name="Zhu D."/>
            <person name="Muzny D."/>
            <person name="Worley K."/>
            <person name="Gibbs R."/>
        </authorList>
    </citation>
    <scope>NUCLEOTIDE SEQUENCE [LARGE SCALE GENOMIC DNA]</scope>
    <source>
        <strain evidence="1 2">ATCC 43531</strain>
    </source>
</reference>
<dbReference type="Proteomes" id="UP000005309">
    <property type="component" value="Unassembled WGS sequence"/>
</dbReference>
<dbReference type="AlphaFoldDB" id="C4V5T2"/>
<comment type="caution">
    <text evidence="1">The sequence shown here is derived from an EMBL/GenBank/DDBJ whole genome shotgun (WGS) entry which is preliminary data.</text>
</comment>
<dbReference type="HOGENOM" id="CLU_665473_0_0_9"/>
<protein>
    <recommendedName>
        <fullName evidence="3">Methyltransferase domain protein</fullName>
    </recommendedName>
</protein>
<dbReference type="eggNOG" id="COG3510">
    <property type="taxonomic scope" value="Bacteria"/>
</dbReference>
<accession>C4V5T2</accession>
<proteinExistence type="predicted"/>